<dbReference type="Gene3D" id="3.30.1370.110">
    <property type="match status" value="1"/>
</dbReference>
<gene>
    <name evidence="2" type="primary">smrA</name>
    <name evidence="2" type="ORF">CI610_00865</name>
</gene>
<sequence length="189" mass="21903">MSDNKKNAHSQLFQDEMRGVKPLKSKKQVIHSVNFHHNFPESTLKTRRKAAEREQIGTKLAFTDMYIDPVEPEQYLSFIQKGIQAAQLKRLRQAFYPIEYNLDLHGYKIEAARNTVTDFLHYCLKRNMHCVRIIHGKSPHSQDRQCTLKSHVNHWLQQPSCILAFCSAPQNQGGTGAVLILLRKQKKTH</sequence>
<reference evidence="2" key="1">
    <citation type="journal article" date="2017" name="Appl. Environ. Microbiol.">
        <title>Molecular characterization of an Endozoicomonas-like organism causing infection in king scallop Pecten maximus L.</title>
        <authorList>
            <person name="Cano I."/>
            <person name="van Aerle R."/>
            <person name="Ross S."/>
            <person name="Verner-Jeffreys D.W."/>
            <person name="Paley R.K."/>
            <person name="Rimmer G."/>
            <person name="Ryder D."/>
            <person name="Hooper P."/>
            <person name="Stone D."/>
            <person name="Feist S.W."/>
        </authorList>
    </citation>
    <scope>NUCLEOTIDE SEQUENCE</scope>
</reference>
<keyword evidence="2" id="KW-0378">Hydrolase</keyword>
<dbReference type="EC" id="3.1.-.-" evidence="2"/>
<comment type="caution">
    <text evidence="2">The sequence shown here is derived from an EMBL/GenBank/DDBJ whole genome shotgun (WGS) entry which is preliminary data.</text>
</comment>
<dbReference type="InterPro" id="IPR002625">
    <property type="entry name" value="Smr_dom"/>
</dbReference>
<dbReference type="EMBL" id="NSIT01000030">
    <property type="protein sequence ID" value="PJE80140.1"/>
    <property type="molecule type" value="Genomic_DNA"/>
</dbReference>
<proteinExistence type="predicted"/>
<dbReference type="PANTHER" id="PTHR35562">
    <property type="entry name" value="DNA ENDONUCLEASE SMRA-RELATED"/>
    <property type="match status" value="1"/>
</dbReference>
<evidence type="ECO:0000313" key="2">
    <source>
        <dbReference type="EMBL" id="PJE80140.1"/>
    </source>
</evidence>
<name>A0A2H9TA75_9ZZZZ</name>
<evidence type="ECO:0000259" key="1">
    <source>
        <dbReference type="PROSITE" id="PS50828"/>
    </source>
</evidence>
<accession>A0A2H9TA75</accession>
<keyword evidence="2" id="KW-0540">Nuclease</keyword>
<organism evidence="2">
    <name type="scientific">invertebrate metagenome</name>
    <dbReference type="NCBI Taxonomy" id="1711999"/>
    <lineage>
        <taxon>unclassified sequences</taxon>
        <taxon>metagenomes</taxon>
        <taxon>organismal metagenomes</taxon>
    </lineage>
</organism>
<dbReference type="InterPro" id="IPR036063">
    <property type="entry name" value="Smr_dom_sf"/>
</dbReference>
<keyword evidence="2" id="KW-0255">Endonuclease</keyword>
<protein>
    <submittedName>
        <fullName evidence="2">Putative DNA endonuclease SmrA</fullName>
        <ecNumber evidence="2">3.1.-.-</ecNumber>
    </submittedName>
</protein>
<dbReference type="SMART" id="SM00463">
    <property type="entry name" value="SMR"/>
    <property type="match status" value="1"/>
</dbReference>
<dbReference type="GO" id="GO:0016787">
    <property type="term" value="F:hydrolase activity"/>
    <property type="evidence" value="ECO:0007669"/>
    <property type="project" value="UniProtKB-KW"/>
</dbReference>
<dbReference type="PANTHER" id="PTHR35562:SF2">
    <property type="entry name" value="DNA ENDONUCLEASE SMRA-RELATED"/>
    <property type="match status" value="1"/>
</dbReference>
<dbReference type="SUPFAM" id="SSF160443">
    <property type="entry name" value="SMR domain-like"/>
    <property type="match status" value="1"/>
</dbReference>
<feature type="domain" description="Smr" evidence="1">
    <location>
        <begin position="102"/>
        <end position="183"/>
    </location>
</feature>
<dbReference type="PROSITE" id="PS50828">
    <property type="entry name" value="SMR"/>
    <property type="match status" value="1"/>
</dbReference>
<dbReference type="Pfam" id="PF01713">
    <property type="entry name" value="Smr"/>
    <property type="match status" value="1"/>
</dbReference>
<dbReference type="AlphaFoldDB" id="A0A2H9TA75"/>
<dbReference type="GO" id="GO:0004519">
    <property type="term" value="F:endonuclease activity"/>
    <property type="evidence" value="ECO:0007669"/>
    <property type="project" value="UniProtKB-KW"/>
</dbReference>